<reference evidence="2 3" key="1">
    <citation type="journal article" date="2018" name="Aquat. Microb. Ecol.">
        <title>Gammaproteobacterial methanotrophs dominate.</title>
        <authorList>
            <person name="Rissanen A.J."/>
            <person name="Saarenheimo J."/>
            <person name="Tiirola M."/>
            <person name="Peura S."/>
            <person name="Aalto S.L."/>
            <person name="Karvinen A."/>
            <person name="Nykanen H."/>
        </authorList>
    </citation>
    <scope>NUCLEOTIDE SEQUENCE [LARGE SCALE GENOMIC DNA]</scope>
    <source>
        <strain evidence="2">AMbin10</strain>
    </source>
</reference>
<dbReference type="EMBL" id="QJPH01000521">
    <property type="protein sequence ID" value="PZN71477.1"/>
    <property type="molecule type" value="Genomic_DNA"/>
</dbReference>
<keyword evidence="1" id="KW-0472">Membrane</keyword>
<dbReference type="Proteomes" id="UP000249396">
    <property type="component" value="Unassembled WGS sequence"/>
</dbReference>
<name>A0A2W4SIL4_9GAMM</name>
<dbReference type="AlphaFoldDB" id="A0A2W4SIL4"/>
<evidence type="ECO:0008006" key="4">
    <source>
        <dbReference type="Google" id="ProtNLM"/>
    </source>
</evidence>
<sequence>MATASTPASRSFVGRILKHPLVLFGLGVAVGYTVHKYRKEIIESANRAAEKSKDFVLQQRENLEDIVAEGQDPENA</sequence>
<feature type="transmembrane region" description="Helical" evidence="1">
    <location>
        <begin position="16"/>
        <end position="34"/>
    </location>
</feature>
<gene>
    <name evidence="2" type="ORF">DM484_26280</name>
</gene>
<evidence type="ECO:0000313" key="3">
    <source>
        <dbReference type="Proteomes" id="UP000249396"/>
    </source>
</evidence>
<evidence type="ECO:0000313" key="2">
    <source>
        <dbReference type="EMBL" id="PZN71477.1"/>
    </source>
</evidence>
<proteinExistence type="predicted"/>
<accession>A0A2W4SIL4</accession>
<keyword evidence="1" id="KW-1133">Transmembrane helix</keyword>
<protein>
    <recommendedName>
        <fullName evidence="4">YtxH domain-containing protein</fullName>
    </recommendedName>
</protein>
<organism evidence="2 3">
    <name type="scientific">Candidatus Methylumidiphilus alinenensis</name>
    <dbReference type="NCBI Taxonomy" id="2202197"/>
    <lineage>
        <taxon>Bacteria</taxon>
        <taxon>Pseudomonadati</taxon>
        <taxon>Pseudomonadota</taxon>
        <taxon>Gammaproteobacteria</taxon>
        <taxon>Methylococcales</taxon>
        <taxon>Candidatus Methylumidiphilus</taxon>
    </lineage>
</organism>
<evidence type="ECO:0000256" key="1">
    <source>
        <dbReference type="SAM" id="Phobius"/>
    </source>
</evidence>
<comment type="caution">
    <text evidence="2">The sequence shown here is derived from an EMBL/GenBank/DDBJ whole genome shotgun (WGS) entry which is preliminary data.</text>
</comment>
<keyword evidence="1" id="KW-0812">Transmembrane</keyword>